<accession>A0A1X6NHR9</accession>
<dbReference type="OrthoDB" id="408702at2759"/>
<keyword evidence="9" id="KW-0862">Zinc</keyword>
<comment type="pathway">
    <text evidence="13">Pyrimidine metabolism; UMP biosynthesis via salvage pathway; uracil from cytosine: step 1/1.</text>
</comment>
<dbReference type="GO" id="GO:0008270">
    <property type="term" value="F:zinc ion binding"/>
    <property type="evidence" value="ECO:0007669"/>
    <property type="project" value="InterPro"/>
</dbReference>
<dbReference type="Gene3D" id="3.40.140.10">
    <property type="entry name" value="Cytidine Deaminase, domain 2"/>
    <property type="match status" value="1"/>
</dbReference>
<feature type="domain" description="CMP/dCMP-type deaminase" evidence="17">
    <location>
        <begin position="3"/>
        <end position="127"/>
    </location>
</feature>
<evidence type="ECO:0000256" key="11">
    <source>
        <dbReference type="ARBA" id="ARBA00050113"/>
    </source>
</evidence>
<dbReference type="PROSITE" id="PS51747">
    <property type="entry name" value="CYT_DCMP_DEAMINASES_2"/>
    <property type="match status" value="1"/>
</dbReference>
<dbReference type="STRING" id="670580.A0A1X6NHR9"/>
<name>A0A1X6NHR9_9APHY</name>
<evidence type="ECO:0000256" key="9">
    <source>
        <dbReference type="ARBA" id="ARBA00022833"/>
    </source>
</evidence>
<evidence type="ECO:0000256" key="16">
    <source>
        <dbReference type="ARBA" id="ARBA00084039"/>
    </source>
</evidence>
<dbReference type="EC" id="3.5.4.1" evidence="14"/>
<evidence type="ECO:0000256" key="13">
    <source>
        <dbReference type="ARBA" id="ARBA00060700"/>
    </source>
</evidence>
<dbReference type="Proteomes" id="UP000194127">
    <property type="component" value="Unassembled WGS sequence"/>
</dbReference>
<dbReference type="InterPro" id="IPR016193">
    <property type="entry name" value="Cytidine_deaminase-like"/>
</dbReference>
<dbReference type="GO" id="GO:0019858">
    <property type="term" value="P:cytosine metabolic process"/>
    <property type="evidence" value="ECO:0007669"/>
    <property type="project" value="UniProtKB-ARBA"/>
</dbReference>
<dbReference type="FunFam" id="3.40.140.10:FF:000016">
    <property type="entry name" value="Cytosine deaminase"/>
    <property type="match status" value="1"/>
</dbReference>
<evidence type="ECO:0000256" key="7">
    <source>
        <dbReference type="ARBA" id="ARBA00022723"/>
    </source>
</evidence>
<evidence type="ECO:0000256" key="1">
    <source>
        <dbReference type="ARBA" id="ARBA00001947"/>
    </source>
</evidence>
<evidence type="ECO:0000256" key="4">
    <source>
        <dbReference type="ARBA" id="ARBA00006576"/>
    </source>
</evidence>
<dbReference type="PROSITE" id="PS00903">
    <property type="entry name" value="CYT_DCMP_DEAMINASES_1"/>
    <property type="match status" value="1"/>
</dbReference>
<dbReference type="GeneID" id="36328607"/>
<comment type="subunit">
    <text evidence="5">Homodimer.</text>
</comment>
<dbReference type="EMBL" id="KZ110591">
    <property type="protein sequence ID" value="OSX68177.1"/>
    <property type="molecule type" value="Genomic_DNA"/>
</dbReference>
<keyword evidence="19" id="KW-1185">Reference proteome</keyword>
<keyword evidence="10" id="KW-0539">Nucleus</keyword>
<evidence type="ECO:0000313" key="18">
    <source>
        <dbReference type="EMBL" id="OSX68177.1"/>
    </source>
</evidence>
<evidence type="ECO:0000256" key="15">
    <source>
        <dbReference type="ARBA" id="ARBA00074321"/>
    </source>
</evidence>
<comment type="cofactor">
    <cofactor evidence="1">
        <name>Zn(2+)</name>
        <dbReference type="ChEBI" id="CHEBI:29105"/>
    </cofactor>
</comment>
<evidence type="ECO:0000256" key="3">
    <source>
        <dbReference type="ARBA" id="ARBA00004496"/>
    </source>
</evidence>
<proteinExistence type="inferred from homology"/>
<evidence type="ECO:0000313" key="19">
    <source>
        <dbReference type="Proteomes" id="UP000194127"/>
    </source>
</evidence>
<evidence type="ECO:0000256" key="14">
    <source>
        <dbReference type="ARBA" id="ARBA00066550"/>
    </source>
</evidence>
<evidence type="ECO:0000256" key="5">
    <source>
        <dbReference type="ARBA" id="ARBA00011738"/>
    </source>
</evidence>
<keyword evidence="8" id="KW-0378">Hydrolase</keyword>
<evidence type="ECO:0000259" key="17">
    <source>
        <dbReference type="PROSITE" id="PS51747"/>
    </source>
</evidence>
<keyword evidence="7" id="KW-0479">Metal-binding</keyword>
<dbReference type="GO" id="GO:0005634">
    <property type="term" value="C:nucleus"/>
    <property type="evidence" value="ECO:0007669"/>
    <property type="project" value="UniProtKB-SubCell"/>
</dbReference>
<comment type="catalytic activity">
    <reaction evidence="11">
        <text>cytosine + H2O + H(+) = uracil + NH4(+)</text>
        <dbReference type="Rhea" id="RHEA:20605"/>
        <dbReference type="ChEBI" id="CHEBI:15377"/>
        <dbReference type="ChEBI" id="CHEBI:15378"/>
        <dbReference type="ChEBI" id="CHEBI:16040"/>
        <dbReference type="ChEBI" id="CHEBI:17568"/>
        <dbReference type="ChEBI" id="CHEBI:28938"/>
        <dbReference type="EC" id="3.5.4.1"/>
    </reaction>
</comment>
<evidence type="ECO:0000256" key="10">
    <source>
        <dbReference type="ARBA" id="ARBA00023242"/>
    </source>
</evidence>
<protein>
    <recommendedName>
        <fullName evidence="15">Cytosine deaminase</fullName>
        <ecNumber evidence="14">3.5.4.1</ecNumber>
    </recommendedName>
    <alternativeName>
        <fullName evidence="16">Cytosine aminohydrolase</fullName>
    </alternativeName>
</protein>
<gene>
    <name evidence="18" type="ORF">POSPLADRAFT_1127726</name>
</gene>
<dbReference type="PANTHER" id="PTHR11079">
    <property type="entry name" value="CYTOSINE DEAMINASE FAMILY MEMBER"/>
    <property type="match status" value="1"/>
</dbReference>
<comment type="subcellular location">
    <subcellularLocation>
        <location evidence="3">Cytoplasm</location>
    </subcellularLocation>
    <subcellularLocation>
        <location evidence="2">Nucleus</location>
    </subcellularLocation>
</comment>
<sequence>MDRVDALGLQAALAHARKSYAEGGVPIGAALVYHGDAQNPEPRVLGQGHNERVQSASAILHGETAALQDAGRLKAEVYRNSTMFTTLSPCSMCSGAVMLYKIPRLVIGESVNFKGDEDLLRSRGVEVIVLDDADCKELMRKFIAEKPEEWYEDIGEFPPPPSSGNE</sequence>
<evidence type="ECO:0000256" key="12">
    <source>
        <dbReference type="ARBA" id="ARBA00056232"/>
    </source>
</evidence>
<dbReference type="InterPro" id="IPR016192">
    <property type="entry name" value="APOBEC/CMP_deaminase_Zn-bd"/>
</dbReference>
<dbReference type="RefSeq" id="XP_024344971.1">
    <property type="nucleotide sequence ID" value="XM_024483658.1"/>
</dbReference>
<keyword evidence="6" id="KW-0963">Cytoplasm</keyword>
<evidence type="ECO:0000256" key="2">
    <source>
        <dbReference type="ARBA" id="ARBA00004123"/>
    </source>
</evidence>
<dbReference type="SUPFAM" id="SSF53927">
    <property type="entry name" value="Cytidine deaminase-like"/>
    <property type="match status" value="1"/>
</dbReference>
<dbReference type="CDD" id="cd01285">
    <property type="entry name" value="nucleoside_deaminase"/>
    <property type="match status" value="1"/>
</dbReference>
<reference evidence="18 19" key="1">
    <citation type="submission" date="2017-04" db="EMBL/GenBank/DDBJ databases">
        <title>Genome Sequence of the Model Brown-Rot Fungus Postia placenta SB12.</title>
        <authorList>
            <consortium name="DOE Joint Genome Institute"/>
            <person name="Gaskell J."/>
            <person name="Kersten P."/>
            <person name="Larrondo L.F."/>
            <person name="Canessa P."/>
            <person name="Martinez D."/>
            <person name="Hibbett D."/>
            <person name="Schmoll M."/>
            <person name="Kubicek C.P."/>
            <person name="Martinez A.T."/>
            <person name="Yadav J."/>
            <person name="Master E."/>
            <person name="Magnuson J.K."/>
            <person name="James T."/>
            <person name="Yaver D."/>
            <person name="Berka R."/>
            <person name="Labutti K."/>
            <person name="Lipzen A."/>
            <person name="Aerts A."/>
            <person name="Barry K."/>
            <person name="Henrissat B."/>
            <person name="Blanchette R."/>
            <person name="Grigoriev I."/>
            <person name="Cullen D."/>
        </authorList>
    </citation>
    <scope>NUCLEOTIDE SEQUENCE [LARGE SCALE GENOMIC DNA]</scope>
    <source>
        <strain evidence="18 19">MAD-698-R-SB12</strain>
    </source>
</reference>
<dbReference type="GO" id="GO:0008835">
    <property type="term" value="F:diaminohydroxyphosphoribosylaminopyrimidine deaminase activity"/>
    <property type="evidence" value="ECO:0007669"/>
    <property type="project" value="TreeGrafter"/>
</dbReference>
<dbReference type="GO" id="GO:0004131">
    <property type="term" value="F:cytosine deaminase activity"/>
    <property type="evidence" value="ECO:0007669"/>
    <property type="project" value="UniProtKB-EC"/>
</dbReference>
<dbReference type="InterPro" id="IPR002125">
    <property type="entry name" value="CMP_dCMP_dom"/>
</dbReference>
<organism evidence="18 19">
    <name type="scientific">Postia placenta MAD-698-R-SB12</name>
    <dbReference type="NCBI Taxonomy" id="670580"/>
    <lineage>
        <taxon>Eukaryota</taxon>
        <taxon>Fungi</taxon>
        <taxon>Dikarya</taxon>
        <taxon>Basidiomycota</taxon>
        <taxon>Agaricomycotina</taxon>
        <taxon>Agaricomycetes</taxon>
        <taxon>Polyporales</taxon>
        <taxon>Adustoporiaceae</taxon>
        <taxon>Rhodonia</taxon>
    </lineage>
</organism>
<evidence type="ECO:0000256" key="6">
    <source>
        <dbReference type="ARBA" id="ARBA00022490"/>
    </source>
</evidence>
<dbReference type="GO" id="GO:0005737">
    <property type="term" value="C:cytoplasm"/>
    <property type="evidence" value="ECO:0007669"/>
    <property type="project" value="UniProtKB-SubCell"/>
</dbReference>
<dbReference type="PANTHER" id="PTHR11079:SF190">
    <property type="entry name" value="CYTOSINE DEAMINASE"/>
    <property type="match status" value="1"/>
</dbReference>
<comment type="function">
    <text evidence="12">Catalyzes the hydrolytic deamination of cytosine to uracil or 5-methylcytosine to thymine. Is involved in the pyrimidine salvage pathway, which allows the cell to utilize cytosine for pyrimidine nucleotide synthesis.</text>
</comment>
<comment type="similarity">
    <text evidence="4">Belongs to the cytidine and deoxycytidylate deaminase family.</text>
</comment>
<evidence type="ECO:0000256" key="8">
    <source>
        <dbReference type="ARBA" id="ARBA00022801"/>
    </source>
</evidence>
<dbReference type="AlphaFoldDB" id="A0A1X6NHR9"/>
<dbReference type="Pfam" id="PF00383">
    <property type="entry name" value="dCMP_cyt_deam_1"/>
    <property type="match status" value="1"/>
</dbReference>